<proteinExistence type="predicted"/>
<reference evidence="1" key="1">
    <citation type="submission" date="2019-06" db="EMBL/GenBank/DDBJ databases">
        <title>Complete genome sequence of Methanobrevibacter arboriphilus strain SA.</title>
        <authorList>
            <person name="Asakawa S."/>
        </authorList>
    </citation>
    <scope>NUCLEOTIDE SEQUENCE</scope>
    <source>
        <strain evidence="1">SA</strain>
    </source>
</reference>
<evidence type="ECO:0000313" key="1">
    <source>
        <dbReference type="EMBL" id="BBL61516.1"/>
    </source>
</evidence>
<name>A0ACA8R2J9_METAZ</name>
<dbReference type="Proteomes" id="UP000825015">
    <property type="component" value="Chromosome"/>
</dbReference>
<protein>
    <submittedName>
        <fullName evidence="1">Uncharacterized protein</fullName>
    </submittedName>
</protein>
<dbReference type="EMBL" id="AP019779">
    <property type="protein sequence ID" value="BBL61516.1"/>
    <property type="molecule type" value="Genomic_DNA"/>
</dbReference>
<keyword evidence="2" id="KW-1185">Reference proteome</keyword>
<organism evidence="1 2">
    <name type="scientific">Methanobrevibacter arboriphilus</name>
    <dbReference type="NCBI Taxonomy" id="39441"/>
    <lineage>
        <taxon>Archaea</taxon>
        <taxon>Methanobacteriati</taxon>
        <taxon>Methanobacteriota</taxon>
        <taxon>Methanomada group</taxon>
        <taxon>Methanobacteria</taxon>
        <taxon>Methanobacteriales</taxon>
        <taxon>Methanobacteriaceae</taxon>
        <taxon>Methanobrevibacter</taxon>
    </lineage>
</organism>
<accession>A0ACA8R2J9</accession>
<evidence type="ECO:0000313" key="2">
    <source>
        <dbReference type="Proteomes" id="UP000825015"/>
    </source>
</evidence>
<sequence length="484" mass="56365">MIVNDYRVLNESWFVNFIEKSLIKNRHIPNDIKKGVLEYHQQLLLIYYCFKFNIDPESLSPQVNNILCGGGKYGGKTLMGAVIALLLAEEKITITVTRQLYNDLFEDGKNSIHGYITMWDNQLYPNGNGLKWNAKERQYTTLGGAVIKFRAFNYDKKADSTQSKSNHIIINDEALQNSKKILDNLKSTLRQDKNSFYPLLFLCFGNPQLNNLTVNNYFDKTYIKDKTKTNYFYIRLQWDTNPHIKQAEYEQTLNEMDEDEKQAYKNGNFSHIPGVTGFIKKELMDTRCINVDKFIKSLHDTSSILFMDLAGRGRDKFAVWTYTYDYNTGNMFLDNASQTKTEEGEELIISHVEEDNDNGRYPGVGILEMEGGSFLYTEKYWYDIFDNLDMDLDVEKPVGNKYARAIPLRKGLKNEKVYINERLKEKNYTEDEITQDYYTLFCNEMLQMKPIMEVSPNLVDSATLGYNWIRNNKHYLRKAVASVV</sequence>
<gene>
    <name evidence="1" type="ORF">MarbSA_05560</name>
</gene>